<dbReference type="GO" id="GO:0016829">
    <property type="term" value="F:lyase activity"/>
    <property type="evidence" value="ECO:0007669"/>
    <property type="project" value="UniProtKB-KW"/>
</dbReference>
<feature type="chain" id="PRO_5019167697" description="pectinesterase" evidence="7">
    <location>
        <begin position="25"/>
        <end position="175"/>
    </location>
</feature>
<dbReference type="AlphaFoldDB" id="A0A433B9L4"/>
<dbReference type="Proteomes" id="UP000268093">
    <property type="component" value="Unassembled WGS sequence"/>
</dbReference>
<dbReference type="OrthoDB" id="2379640at2759"/>
<protein>
    <recommendedName>
        <fullName evidence="3">pectinesterase</fullName>
        <ecNumber evidence="3">3.1.1.11</ecNumber>
    </recommendedName>
    <alternativeName>
        <fullName evidence="6">Pectin methylesterase A</fullName>
    </alternativeName>
</protein>
<keyword evidence="5" id="KW-0063">Aspartyl esterase</keyword>
<dbReference type="EC" id="3.1.1.11" evidence="3"/>
<evidence type="ECO:0000256" key="2">
    <source>
        <dbReference type="ARBA" id="ARBA00008891"/>
    </source>
</evidence>
<dbReference type="InterPro" id="IPR000070">
    <property type="entry name" value="Pectinesterase_cat"/>
</dbReference>
<dbReference type="InterPro" id="IPR011050">
    <property type="entry name" value="Pectin_lyase_fold/virulence"/>
</dbReference>
<sequence length="175" mass="19260">MVEFTGKTLLFAFFAVACTIVANAVKTATVSKDVTGHFRTIAAALASIPDNDEAWEVDIYPGLYVEHLVINRTGPLTLRGHTNCTESKCQPTYKDNAVTIAWNDSATNGTTNEQTSAVWIRTNNFKAYNINFNQTWGDGWYGQGPQAIAVTVDADKVGFYHSGFYGWQDTLYVGD</sequence>
<dbReference type="Pfam" id="PF01095">
    <property type="entry name" value="Pectinesterase"/>
    <property type="match status" value="1"/>
</dbReference>
<dbReference type="Gene3D" id="2.160.20.10">
    <property type="entry name" value="Single-stranded right-handed beta-helix, Pectin lyase-like"/>
    <property type="match status" value="1"/>
</dbReference>
<dbReference type="GO" id="GO:0042545">
    <property type="term" value="P:cell wall modification"/>
    <property type="evidence" value="ECO:0007669"/>
    <property type="project" value="InterPro"/>
</dbReference>
<name>A0A433B9L4_9FUNG</name>
<evidence type="ECO:0000313" key="10">
    <source>
        <dbReference type="Proteomes" id="UP000268093"/>
    </source>
</evidence>
<evidence type="ECO:0000256" key="7">
    <source>
        <dbReference type="SAM" id="SignalP"/>
    </source>
</evidence>
<gene>
    <name evidence="9" type="ORF">BC936DRAFT_139574</name>
</gene>
<comment type="caution">
    <text evidence="9">The sequence shown here is derived from an EMBL/GenBank/DDBJ whole genome shotgun (WGS) entry which is preliminary data.</text>
</comment>
<dbReference type="PROSITE" id="PS51257">
    <property type="entry name" value="PROKAR_LIPOPROTEIN"/>
    <property type="match status" value="1"/>
</dbReference>
<dbReference type="SUPFAM" id="SSF51126">
    <property type="entry name" value="Pectin lyase-like"/>
    <property type="match status" value="1"/>
</dbReference>
<dbReference type="InterPro" id="IPR012334">
    <property type="entry name" value="Pectin_lyas_fold"/>
</dbReference>
<organism evidence="9 10">
    <name type="scientific">Jimgerdemannia flammicorona</name>
    <dbReference type="NCBI Taxonomy" id="994334"/>
    <lineage>
        <taxon>Eukaryota</taxon>
        <taxon>Fungi</taxon>
        <taxon>Fungi incertae sedis</taxon>
        <taxon>Mucoromycota</taxon>
        <taxon>Mucoromycotina</taxon>
        <taxon>Endogonomycetes</taxon>
        <taxon>Endogonales</taxon>
        <taxon>Endogonaceae</taxon>
        <taxon>Jimgerdemannia</taxon>
    </lineage>
</organism>
<evidence type="ECO:0000256" key="4">
    <source>
        <dbReference type="ARBA" id="ARBA00022801"/>
    </source>
</evidence>
<keyword evidence="4" id="KW-0378">Hydrolase</keyword>
<feature type="signal peptide" evidence="7">
    <location>
        <begin position="1"/>
        <end position="24"/>
    </location>
</feature>
<dbReference type="UniPathway" id="UPA00545">
    <property type="reaction ID" value="UER00823"/>
</dbReference>
<keyword evidence="9" id="KW-0456">Lyase</keyword>
<proteinExistence type="inferred from homology"/>
<keyword evidence="7" id="KW-0732">Signal</keyword>
<keyword evidence="10" id="KW-1185">Reference proteome</keyword>
<accession>A0A433B9L4</accession>
<evidence type="ECO:0000256" key="5">
    <source>
        <dbReference type="ARBA" id="ARBA00023085"/>
    </source>
</evidence>
<comment type="pathway">
    <text evidence="1">Glycan metabolism; pectin degradation; 2-dehydro-3-deoxy-D-gluconate from pectin: step 1/5.</text>
</comment>
<dbReference type="GO" id="GO:0045490">
    <property type="term" value="P:pectin catabolic process"/>
    <property type="evidence" value="ECO:0007669"/>
    <property type="project" value="UniProtKB-UniPathway"/>
</dbReference>
<evidence type="ECO:0000256" key="6">
    <source>
        <dbReference type="ARBA" id="ARBA00042203"/>
    </source>
</evidence>
<evidence type="ECO:0000256" key="1">
    <source>
        <dbReference type="ARBA" id="ARBA00005184"/>
    </source>
</evidence>
<dbReference type="PANTHER" id="PTHR31321">
    <property type="entry name" value="ACYL-COA THIOESTER HYDROLASE YBHC-RELATED"/>
    <property type="match status" value="1"/>
</dbReference>
<reference evidence="9 10" key="1">
    <citation type="journal article" date="2018" name="New Phytol.">
        <title>Phylogenomics of Endogonaceae and evolution of mycorrhizas within Mucoromycota.</title>
        <authorList>
            <person name="Chang Y."/>
            <person name="Desiro A."/>
            <person name="Na H."/>
            <person name="Sandor L."/>
            <person name="Lipzen A."/>
            <person name="Clum A."/>
            <person name="Barry K."/>
            <person name="Grigoriev I.V."/>
            <person name="Martin F.M."/>
            <person name="Stajich J.E."/>
            <person name="Smith M.E."/>
            <person name="Bonito G."/>
            <person name="Spatafora J.W."/>
        </authorList>
    </citation>
    <scope>NUCLEOTIDE SEQUENCE [LARGE SCALE GENOMIC DNA]</scope>
    <source>
        <strain evidence="9 10">GMNB39</strain>
    </source>
</reference>
<evidence type="ECO:0000256" key="3">
    <source>
        <dbReference type="ARBA" id="ARBA00013229"/>
    </source>
</evidence>
<dbReference type="EMBL" id="RBNI01015351">
    <property type="protein sequence ID" value="RUP15770.1"/>
    <property type="molecule type" value="Genomic_DNA"/>
</dbReference>
<dbReference type="PANTHER" id="PTHR31321:SF57">
    <property type="entry name" value="PECTINESTERASE 53-RELATED"/>
    <property type="match status" value="1"/>
</dbReference>
<feature type="non-terminal residue" evidence="9">
    <location>
        <position position="175"/>
    </location>
</feature>
<evidence type="ECO:0000259" key="8">
    <source>
        <dbReference type="Pfam" id="PF01095"/>
    </source>
</evidence>
<feature type="domain" description="Pectinesterase catalytic" evidence="8">
    <location>
        <begin position="28"/>
        <end position="173"/>
    </location>
</feature>
<evidence type="ECO:0000313" key="9">
    <source>
        <dbReference type="EMBL" id="RUP15770.1"/>
    </source>
</evidence>
<comment type="similarity">
    <text evidence="2">Belongs to the pectinesterase family.</text>
</comment>
<dbReference type="GO" id="GO:0030599">
    <property type="term" value="F:pectinesterase activity"/>
    <property type="evidence" value="ECO:0007669"/>
    <property type="project" value="UniProtKB-EC"/>
</dbReference>